<sequence length="70" mass="8008">MEHSMRYSTVLSVVKHEFQMGILRGLNVTTTQFYNSNKKGGPMHEVSYLVKFEVDICSLILANGEIVFRI</sequence>
<reference evidence="2" key="1">
    <citation type="journal article" date="2020" name="Nat. Commun.">
        <title>Genome sequence of the cluster root forming white lupin.</title>
        <authorList>
            <person name="Hufnagel B."/>
            <person name="Marques A."/>
            <person name="Soriano A."/>
            <person name="Marques L."/>
            <person name="Divol F."/>
            <person name="Doumas P."/>
            <person name="Sallet E."/>
            <person name="Mancinotti D."/>
            <person name="Carrere S."/>
            <person name="Marande W."/>
            <person name="Arribat S."/>
            <person name="Keller J."/>
            <person name="Huneau C."/>
            <person name="Blein T."/>
            <person name="Aime D."/>
            <person name="Laguerre M."/>
            <person name="Taylor J."/>
            <person name="Schubert V."/>
            <person name="Nelson M."/>
            <person name="Geu-Flores F."/>
            <person name="Crespi M."/>
            <person name="Gallardo-Guerrero K."/>
            <person name="Delaux P.-M."/>
            <person name="Salse J."/>
            <person name="Berges H."/>
            <person name="Guyot R."/>
            <person name="Gouzy J."/>
            <person name="Peret B."/>
        </authorList>
    </citation>
    <scope>NUCLEOTIDE SEQUENCE [LARGE SCALE GENOMIC DNA]</scope>
    <source>
        <strain evidence="2">cv. Amiga</strain>
    </source>
</reference>
<evidence type="ECO:0000313" key="1">
    <source>
        <dbReference type="EMBL" id="KAE9604340.1"/>
    </source>
</evidence>
<keyword evidence="2" id="KW-1185">Reference proteome</keyword>
<organism evidence="1 2">
    <name type="scientific">Lupinus albus</name>
    <name type="common">White lupine</name>
    <name type="synonym">Lupinus termis</name>
    <dbReference type="NCBI Taxonomy" id="3870"/>
    <lineage>
        <taxon>Eukaryota</taxon>
        <taxon>Viridiplantae</taxon>
        <taxon>Streptophyta</taxon>
        <taxon>Embryophyta</taxon>
        <taxon>Tracheophyta</taxon>
        <taxon>Spermatophyta</taxon>
        <taxon>Magnoliopsida</taxon>
        <taxon>eudicotyledons</taxon>
        <taxon>Gunneridae</taxon>
        <taxon>Pentapetalae</taxon>
        <taxon>rosids</taxon>
        <taxon>fabids</taxon>
        <taxon>Fabales</taxon>
        <taxon>Fabaceae</taxon>
        <taxon>Papilionoideae</taxon>
        <taxon>50 kb inversion clade</taxon>
        <taxon>genistoids sensu lato</taxon>
        <taxon>core genistoids</taxon>
        <taxon>Genisteae</taxon>
        <taxon>Lupinus</taxon>
    </lineage>
</organism>
<dbReference type="AlphaFoldDB" id="A0A6A4PS52"/>
<comment type="caution">
    <text evidence="1">The sequence shown here is derived from an EMBL/GenBank/DDBJ whole genome shotgun (WGS) entry which is preliminary data.</text>
</comment>
<evidence type="ECO:0000313" key="2">
    <source>
        <dbReference type="Proteomes" id="UP000447434"/>
    </source>
</evidence>
<proteinExistence type="predicted"/>
<dbReference type="Proteomes" id="UP000447434">
    <property type="component" value="Chromosome 11"/>
</dbReference>
<protein>
    <submittedName>
        <fullName evidence="1">Uncharacterized protein</fullName>
    </submittedName>
</protein>
<dbReference type="EMBL" id="WOCE01000011">
    <property type="protein sequence ID" value="KAE9604340.1"/>
    <property type="molecule type" value="Genomic_DNA"/>
</dbReference>
<accession>A0A6A4PS52</accession>
<gene>
    <name evidence="1" type="ORF">Lalb_Chr11g0070401</name>
</gene>
<name>A0A6A4PS52_LUPAL</name>